<evidence type="ECO:0000313" key="4">
    <source>
        <dbReference type="Proteomes" id="UP000291525"/>
    </source>
</evidence>
<feature type="domain" description="Helicase/UvrB N-terminal" evidence="1">
    <location>
        <begin position="93"/>
        <end position="256"/>
    </location>
</feature>
<evidence type="ECO:0000259" key="2">
    <source>
        <dbReference type="Pfam" id="PF19778"/>
    </source>
</evidence>
<dbReference type="Pfam" id="PF19778">
    <property type="entry name" value="RE_endonuc"/>
    <property type="match status" value="1"/>
</dbReference>
<dbReference type="InterPro" id="IPR045572">
    <property type="entry name" value="RE_endonuc_C"/>
</dbReference>
<dbReference type="Pfam" id="PF04851">
    <property type="entry name" value="ResIII"/>
    <property type="match status" value="1"/>
</dbReference>
<gene>
    <name evidence="3" type="ORF">EXW74_00665</name>
</gene>
<comment type="caution">
    <text evidence="3">The sequence shown here is derived from an EMBL/GenBank/DDBJ whole genome shotgun (WGS) entry which is preliminary data.</text>
</comment>
<dbReference type="SUPFAM" id="SSF52540">
    <property type="entry name" value="P-loop containing nucleoside triphosphate hydrolases"/>
    <property type="match status" value="2"/>
</dbReference>
<name>A0A4Q8L3F0_9STRE</name>
<keyword evidence="3" id="KW-0547">Nucleotide-binding</keyword>
<evidence type="ECO:0000259" key="1">
    <source>
        <dbReference type="Pfam" id="PF04851"/>
    </source>
</evidence>
<evidence type="ECO:0000313" key="3">
    <source>
        <dbReference type="EMBL" id="TAA15197.1"/>
    </source>
</evidence>
<keyword evidence="3" id="KW-0378">Hydrolase</keyword>
<dbReference type="GO" id="GO:0015668">
    <property type="term" value="F:type III site-specific deoxyribonuclease activity"/>
    <property type="evidence" value="ECO:0007669"/>
    <property type="project" value="InterPro"/>
</dbReference>
<keyword evidence="3" id="KW-0347">Helicase</keyword>
<organism evidence="3 4">
    <name type="scientific">Streptococcus parasuis</name>
    <dbReference type="NCBI Taxonomy" id="1501662"/>
    <lineage>
        <taxon>Bacteria</taxon>
        <taxon>Bacillati</taxon>
        <taxon>Bacillota</taxon>
        <taxon>Bacilli</taxon>
        <taxon>Lactobacillales</taxon>
        <taxon>Streptococcaceae</taxon>
        <taxon>Streptococcus</taxon>
    </lineage>
</organism>
<dbReference type="GO" id="GO:0003677">
    <property type="term" value="F:DNA binding"/>
    <property type="evidence" value="ECO:0007669"/>
    <property type="project" value="InterPro"/>
</dbReference>
<accession>A0A4Q8L3F0</accession>
<dbReference type="GO" id="GO:0005524">
    <property type="term" value="F:ATP binding"/>
    <property type="evidence" value="ECO:0007669"/>
    <property type="project" value="InterPro"/>
</dbReference>
<dbReference type="AlphaFoldDB" id="A0A4Q8L3F0"/>
<keyword evidence="3" id="KW-0067">ATP-binding</keyword>
<dbReference type="InterPro" id="IPR006935">
    <property type="entry name" value="Helicase/UvrB_N"/>
</dbReference>
<proteinExistence type="predicted"/>
<dbReference type="OrthoDB" id="9804145at2"/>
<dbReference type="InterPro" id="IPR027417">
    <property type="entry name" value="P-loop_NTPase"/>
</dbReference>
<dbReference type="Proteomes" id="UP000291525">
    <property type="component" value="Unassembled WGS sequence"/>
</dbReference>
<dbReference type="GO" id="GO:0004386">
    <property type="term" value="F:helicase activity"/>
    <property type="evidence" value="ECO:0007669"/>
    <property type="project" value="UniProtKB-KW"/>
</dbReference>
<feature type="domain" description="Type III restriction enzyme C-terminal endonuclease" evidence="2">
    <location>
        <begin position="910"/>
        <end position="1006"/>
    </location>
</feature>
<dbReference type="Gene3D" id="3.40.50.300">
    <property type="entry name" value="P-loop containing nucleotide triphosphate hydrolases"/>
    <property type="match status" value="2"/>
</dbReference>
<sequence>MKLQFKQQQFQLDAVASVVDIFAGQGKHSGFDYHMDKGLGMNAELDMNFIGFRNAPIQLSQDTVSQRVRTQQLRHGLKPSETLSFQEVNGRPSYNLTIEMETGTGKTYTYIRTLMELNKQYGWLKFIIVVPSIAIREGVLKSFEIMADHFQMEYGKKPRYFVYDSSRLGELDKFANSSDIQVMIINSQAFNATGADARRIHTEQESFRWRKPIDVIAATNPILIIDEPQSVEGKKTKERLEDFKPLFTLRYSATHKDKHDMIYRLDALDAYNKKLVKKIAVKTVEQTSTTGTQGYLYLQELVPQKSGSPKARIEFEVRTKSGDVKRVTKLVEEPFALYEESGNLPAYQDGWTLSHFDAREGENSIQIGANRKLHVGEIIGETNEDDIRRIQIRETIASHLQKEEHLYKRGIKVLSLFFIDEVAKYKCYDEQNEAYNGTYAQIFEEEYEAQVKALLADPNLHGSNYWHYLNNHQEGNPVHAGYFSVDKVKKSDKVKFVDYKSVTEKKNNQSNDKDAYDLIMKDKERLLSFDEPVRFIFSHSALKEGWDNPNVFQICTLKNTGTETEKRQKIGRGMRLAVDQKGVRQDEELLGADVHNINKLTVIANESYEDFAKNLQRELKEILADRPSKVEVDLFVNKVLENEAGQKLTVTKEVAKEIEHQLIKQDYIDSKGNLTTTYFEQKDTNQFTLSENLAGYEVAVKDILESIYDANRYPIERENDSEIVFAREINPDNYNRQEFKRLWESIHHKSTYYVEFDDEELIEKSVKVLNESLFVKKPSYMITEAEAKEMKAEQGLDFKVNKNGKRQAVLDKSSIQLRYDLLGEIASRTELKRQTVANILKQISPSKFDMFAYNPEAFIQRTSRLINEQKASQVIEHIRYNILEETFDSSIFTDNPLSGKVSDDNMLKSEKGVYNYVKVDSGTERKFKEDLERFDDVMVYAKLPSKFKISTPLGDYNPDWAIAFREGSVKHVYFVAETKGSMSTLQLKGAELAKIECAKAHFKALKEKGLIADDRIYDVVDSYEKLLEIVRGYD</sequence>
<dbReference type="EMBL" id="SHGT01000002">
    <property type="protein sequence ID" value="TAA15197.1"/>
    <property type="molecule type" value="Genomic_DNA"/>
</dbReference>
<protein>
    <submittedName>
        <fullName evidence="3">DEAD/DEAH box helicase</fullName>
    </submittedName>
</protein>
<reference evidence="3 4" key="1">
    <citation type="submission" date="2019-02" db="EMBL/GenBank/DDBJ databases">
        <title>First genome of the species Streptococcus parasuis.</title>
        <authorList>
            <person name="Stevens M.J.A."/>
            <person name="Stephan R."/>
        </authorList>
    </citation>
    <scope>NUCLEOTIDE SEQUENCE [LARGE SCALE GENOMIC DNA]</scope>
    <source>
        <strain evidence="3 4">4253</strain>
    </source>
</reference>
<dbReference type="RefSeq" id="WP_130554252.1">
    <property type="nucleotide sequence ID" value="NZ_SHGT01000002.1"/>
</dbReference>